<dbReference type="AlphaFoldDB" id="A0A9X6YJU6"/>
<dbReference type="InterPro" id="IPR038717">
    <property type="entry name" value="Tc1-like_DDE_dom"/>
</dbReference>
<feature type="domain" description="Tc1-like transposase DDE" evidence="2">
    <location>
        <begin position="2"/>
        <end position="99"/>
    </location>
</feature>
<evidence type="ECO:0000313" key="3">
    <source>
        <dbReference type="EMBL" id="PEN85512.1"/>
    </source>
</evidence>
<accession>A0A9X6YJU6</accession>
<dbReference type="SUPFAM" id="SSF53098">
    <property type="entry name" value="Ribonuclease H-like"/>
    <property type="match status" value="1"/>
</dbReference>
<dbReference type="Pfam" id="PF13358">
    <property type="entry name" value="DDE_3"/>
    <property type="match status" value="1"/>
</dbReference>
<dbReference type="InterPro" id="IPR047655">
    <property type="entry name" value="Transpos_IS630-like"/>
</dbReference>
<dbReference type="PANTHER" id="PTHR46564:SF1">
    <property type="entry name" value="TRANSPOSASE"/>
    <property type="match status" value="1"/>
</dbReference>
<evidence type="ECO:0000256" key="1">
    <source>
        <dbReference type="ARBA" id="ARBA00002286"/>
    </source>
</evidence>
<sequence>DYEKGKILCMEEERFDAKVFLSFLHQVLKQYPEGKIVMVLDNARIHHAKLIQPFLEKYNSRLELVFLPPYSPNLNPIEGLWKWLKSSIIYNVFYTSVAEIRKAVREFIQKVNQQPQRVIDRL</sequence>
<dbReference type="EMBL" id="NUAN01000208">
    <property type="protein sequence ID" value="PEN85512.1"/>
    <property type="molecule type" value="Genomic_DNA"/>
</dbReference>
<proteinExistence type="predicted"/>
<evidence type="ECO:0000313" key="4">
    <source>
        <dbReference type="Proteomes" id="UP000220691"/>
    </source>
</evidence>
<feature type="non-terminal residue" evidence="3">
    <location>
        <position position="122"/>
    </location>
</feature>
<dbReference type="Proteomes" id="UP000220691">
    <property type="component" value="Unassembled WGS sequence"/>
</dbReference>
<gene>
    <name evidence="3" type="ORF">CN553_26765</name>
</gene>
<dbReference type="GO" id="GO:0003676">
    <property type="term" value="F:nucleic acid binding"/>
    <property type="evidence" value="ECO:0007669"/>
    <property type="project" value="InterPro"/>
</dbReference>
<feature type="non-terminal residue" evidence="3">
    <location>
        <position position="1"/>
    </location>
</feature>
<dbReference type="InterPro" id="IPR012337">
    <property type="entry name" value="RNaseH-like_sf"/>
</dbReference>
<organism evidence="3 4">
    <name type="scientific">Bacillus cereus</name>
    <dbReference type="NCBI Taxonomy" id="1396"/>
    <lineage>
        <taxon>Bacteria</taxon>
        <taxon>Bacillati</taxon>
        <taxon>Bacillota</taxon>
        <taxon>Bacilli</taxon>
        <taxon>Bacillales</taxon>
        <taxon>Bacillaceae</taxon>
        <taxon>Bacillus</taxon>
        <taxon>Bacillus cereus group</taxon>
    </lineage>
</organism>
<name>A0A9X6YJU6_BACCE</name>
<reference evidence="3 4" key="1">
    <citation type="submission" date="2017-09" db="EMBL/GenBank/DDBJ databases">
        <title>Large-scale bioinformatics analysis of Bacillus genomes uncovers conserved roles of natural products in bacterial physiology.</title>
        <authorList>
            <consortium name="Agbiome Team Llc"/>
            <person name="Bleich R.M."/>
            <person name="Kirk G.J."/>
            <person name="Santa Maria K.C."/>
            <person name="Allen S.E."/>
            <person name="Farag S."/>
            <person name="Shank E.A."/>
            <person name="Bowers A."/>
        </authorList>
    </citation>
    <scope>NUCLEOTIDE SEQUENCE [LARGE SCALE GENOMIC DNA]</scope>
    <source>
        <strain evidence="3 4">AFS027647</strain>
    </source>
</reference>
<protein>
    <submittedName>
        <fullName evidence="3">IS630 family transposase</fullName>
    </submittedName>
</protein>
<dbReference type="PANTHER" id="PTHR46564">
    <property type="entry name" value="TRANSPOSASE"/>
    <property type="match status" value="1"/>
</dbReference>
<evidence type="ECO:0000259" key="2">
    <source>
        <dbReference type="Pfam" id="PF13358"/>
    </source>
</evidence>
<comment type="caution">
    <text evidence="3">The sequence shown here is derived from an EMBL/GenBank/DDBJ whole genome shotgun (WGS) entry which is preliminary data.</text>
</comment>
<dbReference type="NCBIfam" id="NF033545">
    <property type="entry name" value="transpos_IS630"/>
    <property type="match status" value="1"/>
</dbReference>
<comment type="function">
    <text evidence="1">Involved in the transposition of the insertion sequence.</text>
</comment>
<dbReference type="Gene3D" id="3.30.420.10">
    <property type="entry name" value="Ribonuclease H-like superfamily/Ribonuclease H"/>
    <property type="match status" value="1"/>
</dbReference>
<dbReference type="RefSeq" id="WP_142947193.1">
    <property type="nucleotide sequence ID" value="NZ_NUAN01000208.1"/>
</dbReference>
<dbReference type="InterPro" id="IPR036397">
    <property type="entry name" value="RNaseH_sf"/>
</dbReference>